<dbReference type="AlphaFoldDB" id="A0A7X6GW12"/>
<dbReference type="SUPFAM" id="SSF53187">
    <property type="entry name" value="Zn-dependent exopeptidases"/>
    <property type="match status" value="1"/>
</dbReference>
<keyword evidence="3" id="KW-1185">Reference proteome</keyword>
<dbReference type="GO" id="GO:0006508">
    <property type="term" value="P:proteolysis"/>
    <property type="evidence" value="ECO:0007669"/>
    <property type="project" value="InterPro"/>
</dbReference>
<accession>A0A7X6GW12</accession>
<gene>
    <name evidence="2" type="ORF">HCU73_02500</name>
</gene>
<evidence type="ECO:0000313" key="2">
    <source>
        <dbReference type="EMBL" id="NKX43446.1"/>
    </source>
</evidence>
<evidence type="ECO:0000313" key="3">
    <source>
        <dbReference type="Proteomes" id="UP000526408"/>
    </source>
</evidence>
<dbReference type="PANTHER" id="PTHR12147">
    <property type="entry name" value="METALLOPEPTIDASE M28 FAMILY MEMBER"/>
    <property type="match status" value="1"/>
</dbReference>
<dbReference type="PANTHER" id="PTHR12147:SF26">
    <property type="entry name" value="PEPTIDASE M28 DOMAIN-CONTAINING PROTEIN"/>
    <property type="match status" value="1"/>
</dbReference>
<dbReference type="Pfam" id="PF04389">
    <property type="entry name" value="Peptidase_M28"/>
    <property type="match status" value="1"/>
</dbReference>
<proteinExistence type="predicted"/>
<dbReference type="GO" id="GO:0008235">
    <property type="term" value="F:metalloexopeptidase activity"/>
    <property type="evidence" value="ECO:0007669"/>
    <property type="project" value="InterPro"/>
</dbReference>
<evidence type="ECO:0000259" key="1">
    <source>
        <dbReference type="Pfam" id="PF04389"/>
    </source>
</evidence>
<dbReference type="Proteomes" id="UP000526408">
    <property type="component" value="Unassembled WGS sequence"/>
</dbReference>
<protein>
    <submittedName>
        <fullName evidence="2">M28 family peptidase</fullName>
    </submittedName>
</protein>
<reference evidence="2 3" key="1">
    <citation type="submission" date="2020-04" db="EMBL/GenBank/DDBJ databases">
        <authorList>
            <person name="Yoon J."/>
        </authorList>
    </citation>
    <scope>NUCLEOTIDE SEQUENCE [LARGE SCALE GENOMIC DNA]</scope>
    <source>
        <strain evidence="2 3">KMU-115</strain>
    </source>
</reference>
<dbReference type="Gene3D" id="3.40.630.10">
    <property type="entry name" value="Zn peptidases"/>
    <property type="match status" value="1"/>
</dbReference>
<dbReference type="EMBL" id="JAAZQQ010000001">
    <property type="protein sequence ID" value="NKX43446.1"/>
    <property type="molecule type" value="Genomic_DNA"/>
</dbReference>
<dbReference type="RefSeq" id="WP_168621815.1">
    <property type="nucleotide sequence ID" value="NZ_JAAZQQ010000001.1"/>
</dbReference>
<dbReference type="InterPro" id="IPR007484">
    <property type="entry name" value="Peptidase_M28"/>
</dbReference>
<organism evidence="2 3">
    <name type="scientific">Roseicyclus persicicus</name>
    <dbReference type="NCBI Taxonomy" id="2650661"/>
    <lineage>
        <taxon>Bacteria</taxon>
        <taxon>Pseudomonadati</taxon>
        <taxon>Pseudomonadota</taxon>
        <taxon>Alphaproteobacteria</taxon>
        <taxon>Rhodobacterales</taxon>
        <taxon>Roseobacteraceae</taxon>
        <taxon>Roseicyclus</taxon>
    </lineage>
</organism>
<sequence length="317" mass="33274">MPLPPMPSLTLTRRGVLAGALASLTPGLLRAQDDPVAPLVAQVSTDRLRATVEALAAFPTRYTPHPDFPAVEHWVATAFRDIGVGPRALAYHPFELEPGLIRHNILAGDPADPRGVILLGAHMDSLSEDPMRLAPGANDNATGVAAMIEAHRILAAADLPIGIASAAFAAEEQDYAGAAALAGLFRAKGWPLGLMVNLDMLGRTGPEPGAPFWIEADEGNLRAENDAAAQAAGEIAALMAARHTDFTIARSDIWNSDYMPFEAEGYPAIGFYDGGAVEGDPAYHTTGDTVDGVDFTRLTQATRLTVATVAAIALRAV</sequence>
<dbReference type="InterPro" id="IPR045175">
    <property type="entry name" value="M28_fam"/>
</dbReference>
<name>A0A7X6GW12_9RHOB</name>
<comment type="caution">
    <text evidence="2">The sequence shown here is derived from an EMBL/GenBank/DDBJ whole genome shotgun (WGS) entry which is preliminary data.</text>
</comment>
<feature type="domain" description="Peptidase M28" evidence="1">
    <location>
        <begin position="110"/>
        <end position="307"/>
    </location>
</feature>